<name>A0A1L3GKT9_9BACT</name>
<dbReference type="EMBL" id="CP015519">
    <property type="protein sequence ID" value="APG26557.1"/>
    <property type="molecule type" value="Genomic_DNA"/>
</dbReference>
<dbReference type="Pfam" id="PF08240">
    <property type="entry name" value="ADH_N"/>
    <property type="match status" value="1"/>
</dbReference>
<dbReference type="SUPFAM" id="SSF51735">
    <property type="entry name" value="NAD(P)-binding Rossmann-fold domains"/>
    <property type="match status" value="1"/>
</dbReference>
<dbReference type="RefSeq" id="WP_072282518.1">
    <property type="nucleotide sequence ID" value="NZ_CP015519.1"/>
</dbReference>
<gene>
    <name evidence="2" type="ORF">A7E78_00980</name>
</gene>
<dbReference type="Pfam" id="PF00107">
    <property type="entry name" value="ADH_zinc_N"/>
    <property type="match status" value="1"/>
</dbReference>
<evidence type="ECO:0000313" key="3">
    <source>
        <dbReference type="Proteomes" id="UP000182517"/>
    </source>
</evidence>
<dbReference type="OrthoDB" id="9782155at2"/>
<sequence>MDDRKFQALVVEEAAGGVFIRTVKERYVSDLPVGEVLIRVEYSSLNYKDALSASGNRGVTKNYPHTPGIDAAGVVVESAVEEVRPGDSVIVTSYDLGMNTPGGFGRYIRVPASWVVPLPSGLTLKESMVLGTAGFTAGLSVSKVDEVISPDEGPVLVTGATGGVGSVAVAILAKLGYEVIAVSGKADAEAYLKGLGAKEVVDRERLTDQKARPLLKDCWAGVVDTVGGDMLTAAIKSTHPHGIVTCCGNVASAELSLTVYPFILRGITLAGIDSQGCPMDLRRRVWTKLAHAWKLEKLESLAQVSALEDLSGHIEAMLQGRIKGRILVDLTAL</sequence>
<dbReference type="Gene3D" id="3.40.50.720">
    <property type="entry name" value="NAD(P)-binding Rossmann-like Domain"/>
    <property type="match status" value="1"/>
</dbReference>
<dbReference type="InterPro" id="IPR036291">
    <property type="entry name" value="NAD(P)-bd_dom_sf"/>
</dbReference>
<dbReference type="Gene3D" id="3.90.180.10">
    <property type="entry name" value="Medium-chain alcohol dehydrogenases, catalytic domain"/>
    <property type="match status" value="1"/>
</dbReference>
<reference evidence="2 3" key="1">
    <citation type="journal article" date="2017" name="Genome Announc.">
        <title>Complete Genome Sequences of Two Acetylene-Fermenting Pelobacter acetylenicus Strains.</title>
        <authorList>
            <person name="Sutton J.M."/>
            <person name="Baesman S.M."/>
            <person name="Fierst J.L."/>
            <person name="Poret-Peterson A.T."/>
            <person name="Oremland R.S."/>
            <person name="Dunlap D.S."/>
            <person name="Akob D.M."/>
        </authorList>
    </citation>
    <scope>NUCLEOTIDE SEQUENCE [LARGE SCALE GENOMIC DNA]</scope>
    <source>
        <strain evidence="2 3">SFB93</strain>
    </source>
</reference>
<dbReference type="NCBIfam" id="TIGR02823">
    <property type="entry name" value="oxido_YhdH"/>
    <property type="match status" value="1"/>
</dbReference>
<dbReference type="CDD" id="cd05280">
    <property type="entry name" value="MDR_yhdh_yhfp"/>
    <property type="match status" value="1"/>
</dbReference>
<dbReference type="PANTHER" id="PTHR43677:SF1">
    <property type="entry name" value="ACRYLYL-COA REDUCTASE ACUI-RELATED"/>
    <property type="match status" value="1"/>
</dbReference>
<dbReference type="InterPro" id="IPR013149">
    <property type="entry name" value="ADH-like_C"/>
</dbReference>
<dbReference type="GO" id="GO:0043957">
    <property type="term" value="F:acryloyl-CoA reductase (NADPH) activity"/>
    <property type="evidence" value="ECO:0007669"/>
    <property type="project" value="TreeGrafter"/>
</dbReference>
<evidence type="ECO:0000259" key="1">
    <source>
        <dbReference type="SMART" id="SM00829"/>
    </source>
</evidence>
<dbReference type="InterPro" id="IPR013154">
    <property type="entry name" value="ADH-like_N"/>
</dbReference>
<dbReference type="InterPro" id="IPR020843">
    <property type="entry name" value="ER"/>
</dbReference>
<dbReference type="SUPFAM" id="SSF50129">
    <property type="entry name" value="GroES-like"/>
    <property type="match status" value="1"/>
</dbReference>
<dbReference type="AlphaFoldDB" id="A0A1L3GKT9"/>
<dbReference type="InterPro" id="IPR051397">
    <property type="entry name" value="Zn-ADH-like_protein"/>
</dbReference>
<dbReference type="InterPro" id="IPR011032">
    <property type="entry name" value="GroES-like_sf"/>
</dbReference>
<dbReference type="KEGG" id="pef:A7E78_00980"/>
<protein>
    <submittedName>
        <fullName evidence="2">Quinone oxidoreductase</fullName>
    </submittedName>
</protein>
<keyword evidence="3" id="KW-1185">Reference proteome</keyword>
<dbReference type="SMART" id="SM00829">
    <property type="entry name" value="PKS_ER"/>
    <property type="match status" value="1"/>
</dbReference>
<dbReference type="STRING" id="1842532.A7E78_00980"/>
<accession>A0A1L3GKT9</accession>
<evidence type="ECO:0000313" key="2">
    <source>
        <dbReference type="EMBL" id="APG26557.1"/>
    </source>
</evidence>
<dbReference type="InterPro" id="IPR014188">
    <property type="entry name" value="Acrylyl-CoA_reductase_AcuI"/>
</dbReference>
<feature type="domain" description="Enoyl reductase (ER)" evidence="1">
    <location>
        <begin position="16"/>
        <end position="328"/>
    </location>
</feature>
<proteinExistence type="predicted"/>
<dbReference type="Proteomes" id="UP000182517">
    <property type="component" value="Chromosome"/>
</dbReference>
<organism evidence="2 3">
    <name type="scientific">Syntrophotalea acetylenivorans</name>
    <dbReference type="NCBI Taxonomy" id="1842532"/>
    <lineage>
        <taxon>Bacteria</taxon>
        <taxon>Pseudomonadati</taxon>
        <taxon>Thermodesulfobacteriota</taxon>
        <taxon>Desulfuromonadia</taxon>
        <taxon>Desulfuromonadales</taxon>
        <taxon>Syntrophotaleaceae</taxon>
        <taxon>Syntrophotalea</taxon>
    </lineage>
</organism>
<dbReference type="PANTHER" id="PTHR43677">
    <property type="entry name" value="SHORT-CHAIN DEHYDROGENASE/REDUCTASE"/>
    <property type="match status" value="1"/>
</dbReference>